<evidence type="ECO:0000313" key="1">
    <source>
        <dbReference type="EMBL" id="PSJ41852.1"/>
    </source>
</evidence>
<comment type="caution">
    <text evidence="1">The sequence shown here is derived from an EMBL/GenBank/DDBJ whole genome shotgun (WGS) entry which is preliminary data.</text>
</comment>
<name>A0A2P7QV57_9SPHN</name>
<dbReference type="EMBL" id="PXYI01000002">
    <property type="protein sequence ID" value="PSJ41852.1"/>
    <property type="molecule type" value="Genomic_DNA"/>
</dbReference>
<reference evidence="1 2" key="1">
    <citation type="submission" date="2018-03" db="EMBL/GenBank/DDBJ databases">
        <title>The draft genome of Sphingosinicella sp. GL-C-18.</title>
        <authorList>
            <person name="Liu L."/>
            <person name="Li L."/>
            <person name="Liang L."/>
            <person name="Zhang X."/>
            <person name="Wang T."/>
        </authorList>
    </citation>
    <scope>NUCLEOTIDE SEQUENCE [LARGE SCALE GENOMIC DNA]</scope>
    <source>
        <strain evidence="1 2">GL-C-18</strain>
    </source>
</reference>
<dbReference type="AlphaFoldDB" id="A0A2P7QV57"/>
<dbReference type="Proteomes" id="UP000241167">
    <property type="component" value="Unassembled WGS sequence"/>
</dbReference>
<organism evidence="1 2">
    <name type="scientific">Allosphingosinicella deserti</name>
    <dbReference type="NCBI Taxonomy" id="2116704"/>
    <lineage>
        <taxon>Bacteria</taxon>
        <taxon>Pseudomonadati</taxon>
        <taxon>Pseudomonadota</taxon>
        <taxon>Alphaproteobacteria</taxon>
        <taxon>Sphingomonadales</taxon>
        <taxon>Sphingomonadaceae</taxon>
        <taxon>Allosphingosinicella</taxon>
    </lineage>
</organism>
<dbReference type="RefSeq" id="WP_106512019.1">
    <property type="nucleotide sequence ID" value="NZ_PXYI01000002.1"/>
</dbReference>
<accession>A0A2P7QV57</accession>
<keyword evidence="2" id="KW-1185">Reference proteome</keyword>
<proteinExistence type="predicted"/>
<sequence length="66" mass="7411">MSSNHDFYSARAAEARADANSAKLDNVRDRCLRSAEAWEAMAARAHRSEVFRAKQEEEKAATRLDA</sequence>
<evidence type="ECO:0000313" key="2">
    <source>
        <dbReference type="Proteomes" id="UP000241167"/>
    </source>
</evidence>
<protein>
    <submittedName>
        <fullName evidence="1">Uncharacterized protein</fullName>
    </submittedName>
</protein>
<gene>
    <name evidence="1" type="ORF">C7I55_06170</name>
</gene>